<proteinExistence type="predicted"/>
<gene>
    <name evidence="1" type="ORF">GCM10009749_02340</name>
</gene>
<organism evidence="1 2">
    <name type="scientific">Agromyces neolithicus</name>
    <dbReference type="NCBI Taxonomy" id="269420"/>
    <lineage>
        <taxon>Bacteria</taxon>
        <taxon>Bacillati</taxon>
        <taxon>Actinomycetota</taxon>
        <taxon>Actinomycetes</taxon>
        <taxon>Micrococcales</taxon>
        <taxon>Microbacteriaceae</taxon>
        <taxon>Agromyces</taxon>
    </lineage>
</organism>
<sequence>MEAVVLSVDRDEVMARVMDLVARIEPDRPIRLLGLRAEMAMPEETREGHTPTRSGR</sequence>
<dbReference type="InterPro" id="IPR036775">
    <property type="entry name" value="DNA_pol_Y-fam_lit_finger_sf"/>
</dbReference>
<dbReference type="Proteomes" id="UP001500002">
    <property type="component" value="Unassembled WGS sequence"/>
</dbReference>
<evidence type="ECO:0000313" key="1">
    <source>
        <dbReference type="EMBL" id="GAA1798242.1"/>
    </source>
</evidence>
<keyword evidence="2" id="KW-1185">Reference proteome</keyword>
<dbReference type="SUPFAM" id="SSF100879">
    <property type="entry name" value="Lesion bypass DNA polymerase (Y-family), little finger domain"/>
    <property type="match status" value="1"/>
</dbReference>
<accession>A0ABN2LSH4</accession>
<name>A0ABN2LSH4_9MICO</name>
<comment type="caution">
    <text evidence="1">The sequence shown here is derived from an EMBL/GenBank/DDBJ whole genome shotgun (WGS) entry which is preliminary data.</text>
</comment>
<protein>
    <submittedName>
        <fullName evidence="1">Uncharacterized protein</fullName>
    </submittedName>
</protein>
<evidence type="ECO:0000313" key="2">
    <source>
        <dbReference type="Proteomes" id="UP001500002"/>
    </source>
</evidence>
<dbReference type="EMBL" id="BAAANJ010000001">
    <property type="protein sequence ID" value="GAA1798242.1"/>
    <property type="molecule type" value="Genomic_DNA"/>
</dbReference>
<reference evidence="1 2" key="1">
    <citation type="journal article" date="2019" name="Int. J. Syst. Evol. Microbiol.">
        <title>The Global Catalogue of Microorganisms (GCM) 10K type strain sequencing project: providing services to taxonomists for standard genome sequencing and annotation.</title>
        <authorList>
            <consortium name="The Broad Institute Genomics Platform"/>
            <consortium name="The Broad Institute Genome Sequencing Center for Infectious Disease"/>
            <person name="Wu L."/>
            <person name="Ma J."/>
        </authorList>
    </citation>
    <scope>NUCLEOTIDE SEQUENCE [LARGE SCALE GENOMIC DNA]</scope>
    <source>
        <strain evidence="1 2">JCM 14322</strain>
    </source>
</reference>